<organism evidence="2 3">
    <name type="scientific">Xenophilus arseniciresistens</name>
    <dbReference type="NCBI Taxonomy" id="1283306"/>
    <lineage>
        <taxon>Bacteria</taxon>
        <taxon>Pseudomonadati</taxon>
        <taxon>Pseudomonadota</taxon>
        <taxon>Betaproteobacteria</taxon>
        <taxon>Burkholderiales</taxon>
        <taxon>Comamonadaceae</taxon>
        <taxon>Xenophilus</taxon>
    </lineage>
</organism>
<dbReference type="Pfam" id="PF13419">
    <property type="entry name" value="HAD_2"/>
    <property type="match status" value="1"/>
</dbReference>
<dbReference type="SUPFAM" id="SSF56784">
    <property type="entry name" value="HAD-like"/>
    <property type="match status" value="1"/>
</dbReference>
<dbReference type="InterPro" id="IPR023214">
    <property type="entry name" value="HAD_sf"/>
</dbReference>
<dbReference type="AlphaFoldDB" id="A0AAE3N9V8"/>
<proteinExistence type="predicted"/>
<sequence length="733" mass="79627">MIHFKGKDIDCAIFDMDGTMFDTERLRFQTLSKAAEELFGKPFTEDVLLGSLGLSAKRAEELAKQHYGQDFPYAQIRQRADALELQHVRTHGVPIKRGLLPVLERLRKSGLKMAVATSSRRAIAEEYLINANIFKYFDITVCGDEVVQGKPHPEIFLRAAEALNSLPARSLMFEDSENGLRSAADAGGLAVLIEDIKAPSPQVAARAFLAYRSLTDFLQDLAACTPKLPVPALATAFPQAVNQLCAGIHGFGAMGGGYLAQVFSHWDGYTRPGRIVASTGNALLREAVNAFGNYSVRYGHEAFDQTIPNVQLIDAADAAAVSAMYRDCEIVALCLPEQGLAPQAGVIADGLAARFEARGRALTILVVLNKVGGAQFVQQRVAQALRERVGERQCRQILERTHFSETVVTRIVTKLSDEALLRQLRIKHDLYEKNMARRRALATSAAAPGAPWADGISAEQAQALAPIVSTLREAAEPANALEPLHLILFNSEVDMALYAQQGSDLLEHLCQVETVGDIGEIQTLKNRLWNGPHAVLAWYAALLGYPTIGHAMGDARVQSLLDQLLDHELIPLLARQHPGLQPRLAGFAATFRQRCAHAFKDPCARVGRDPLRKLQRGERVIGSLRAAHAHGVQAPCLALGAALGLWYALQHPEAAQDAECATLRALHAQHGTVEALLCWQGDYHGQPYAGLDAQADAAVIQAVARQFAALESNAQRHLSHWSVRPASALGLAA</sequence>
<dbReference type="InterPro" id="IPR006439">
    <property type="entry name" value="HAD-SF_hydro_IA"/>
</dbReference>
<dbReference type="NCBIfam" id="NF046057">
    <property type="entry name" value="bifunc_MtlD"/>
    <property type="match status" value="1"/>
</dbReference>
<evidence type="ECO:0000259" key="1">
    <source>
        <dbReference type="Pfam" id="PF08125"/>
    </source>
</evidence>
<keyword evidence="2" id="KW-0378">Hydrolase</keyword>
<keyword evidence="3" id="KW-1185">Reference proteome</keyword>
<dbReference type="RefSeq" id="WP_271429920.1">
    <property type="nucleotide sequence ID" value="NZ_JAQIPB010000011.1"/>
</dbReference>
<dbReference type="InterPro" id="IPR023198">
    <property type="entry name" value="PGP-like_dom2"/>
</dbReference>
<dbReference type="SFLD" id="SFLDG01129">
    <property type="entry name" value="C1.5:_HAD__Beta-PGM__Phosphata"/>
    <property type="match status" value="1"/>
</dbReference>
<dbReference type="PANTHER" id="PTHR18901">
    <property type="entry name" value="2-DEOXYGLUCOSE-6-PHOSPHATE PHOSPHATASE 2"/>
    <property type="match status" value="1"/>
</dbReference>
<name>A0AAE3N9V8_9BURK</name>
<evidence type="ECO:0000313" key="2">
    <source>
        <dbReference type="EMBL" id="MDA7418710.1"/>
    </source>
</evidence>
<dbReference type="GO" id="GO:0016787">
    <property type="term" value="F:hydrolase activity"/>
    <property type="evidence" value="ECO:0007669"/>
    <property type="project" value="UniProtKB-KW"/>
</dbReference>
<dbReference type="Proteomes" id="UP001212602">
    <property type="component" value="Unassembled WGS sequence"/>
</dbReference>
<dbReference type="PANTHER" id="PTHR18901:SF38">
    <property type="entry name" value="PSEUDOURIDINE-5'-PHOSPHATASE"/>
    <property type="match status" value="1"/>
</dbReference>
<dbReference type="InterPro" id="IPR041492">
    <property type="entry name" value="HAD_2"/>
</dbReference>
<dbReference type="NCBIfam" id="TIGR01509">
    <property type="entry name" value="HAD-SF-IA-v3"/>
    <property type="match status" value="1"/>
</dbReference>
<gene>
    <name evidence="2" type="ORF">PGB34_20245</name>
</gene>
<dbReference type="Gene3D" id="1.10.150.240">
    <property type="entry name" value="Putative phosphatase, domain 2"/>
    <property type="match status" value="1"/>
</dbReference>
<reference evidence="2" key="1">
    <citation type="submission" date="2023-01" db="EMBL/GenBank/DDBJ databases">
        <title>Xenophilus mangrovi sp. nov., isolated from soil of Mangrove nature reserve.</title>
        <authorList>
            <person name="Xu S."/>
            <person name="Liu Z."/>
            <person name="Xu Y."/>
        </authorList>
    </citation>
    <scope>NUCLEOTIDE SEQUENCE</scope>
    <source>
        <strain evidence="2">YW8</strain>
    </source>
</reference>
<feature type="domain" description="Mannitol dehydrogenase C-terminal" evidence="1">
    <location>
        <begin position="523"/>
        <end position="659"/>
    </location>
</feature>
<dbReference type="Gene3D" id="1.10.1040.10">
    <property type="entry name" value="N-(1-d-carboxylethyl)-l-norvaline Dehydrogenase, domain 2"/>
    <property type="match status" value="1"/>
</dbReference>
<dbReference type="SFLD" id="SFLDS00003">
    <property type="entry name" value="Haloacid_Dehalogenase"/>
    <property type="match status" value="1"/>
</dbReference>
<dbReference type="Gene3D" id="3.40.50.720">
    <property type="entry name" value="NAD(P)-binding Rossmann-like Domain"/>
    <property type="match status" value="1"/>
</dbReference>
<dbReference type="InterPro" id="IPR013328">
    <property type="entry name" value="6PGD_dom2"/>
</dbReference>
<comment type="caution">
    <text evidence="2">The sequence shown here is derived from an EMBL/GenBank/DDBJ whole genome shotgun (WGS) entry which is preliminary data.</text>
</comment>
<dbReference type="InterPro" id="IPR013118">
    <property type="entry name" value="Mannitol_DH_C"/>
</dbReference>
<accession>A0AAE3N9V8</accession>
<dbReference type="Pfam" id="PF08125">
    <property type="entry name" value="Mannitol_dh_C"/>
    <property type="match status" value="1"/>
</dbReference>
<protein>
    <submittedName>
        <fullName evidence="2">HAD-IA family hydrolase</fullName>
    </submittedName>
</protein>
<dbReference type="PRINTS" id="PR00413">
    <property type="entry name" value="HADHALOGNASE"/>
</dbReference>
<dbReference type="EMBL" id="JAQIPB010000011">
    <property type="protein sequence ID" value="MDA7418710.1"/>
    <property type="molecule type" value="Genomic_DNA"/>
</dbReference>
<evidence type="ECO:0000313" key="3">
    <source>
        <dbReference type="Proteomes" id="UP001212602"/>
    </source>
</evidence>
<dbReference type="SUPFAM" id="SSF48179">
    <property type="entry name" value="6-phosphogluconate dehydrogenase C-terminal domain-like"/>
    <property type="match status" value="1"/>
</dbReference>
<dbReference type="Gene3D" id="3.40.50.1000">
    <property type="entry name" value="HAD superfamily/HAD-like"/>
    <property type="match status" value="1"/>
</dbReference>
<dbReference type="InterPro" id="IPR008927">
    <property type="entry name" value="6-PGluconate_DH-like_C_sf"/>
</dbReference>
<dbReference type="GO" id="GO:0016491">
    <property type="term" value="F:oxidoreductase activity"/>
    <property type="evidence" value="ECO:0007669"/>
    <property type="project" value="InterPro"/>
</dbReference>
<dbReference type="InterPro" id="IPR036412">
    <property type="entry name" value="HAD-like_sf"/>
</dbReference>